<gene>
    <name evidence="1" type="ORF">KC19_2G083400</name>
</gene>
<accession>A0A8T0IRI0</accession>
<proteinExistence type="predicted"/>
<reference evidence="1" key="1">
    <citation type="submission" date="2020-06" db="EMBL/GenBank/DDBJ databases">
        <title>WGS assembly of Ceratodon purpureus strain R40.</title>
        <authorList>
            <person name="Carey S.B."/>
            <person name="Jenkins J."/>
            <person name="Shu S."/>
            <person name="Lovell J.T."/>
            <person name="Sreedasyam A."/>
            <person name="Maumus F."/>
            <person name="Tiley G.P."/>
            <person name="Fernandez-Pozo N."/>
            <person name="Barry K."/>
            <person name="Chen C."/>
            <person name="Wang M."/>
            <person name="Lipzen A."/>
            <person name="Daum C."/>
            <person name="Saski C.A."/>
            <person name="Payton A.C."/>
            <person name="Mcbreen J.C."/>
            <person name="Conrad R.E."/>
            <person name="Kollar L.M."/>
            <person name="Olsson S."/>
            <person name="Huttunen S."/>
            <person name="Landis J.B."/>
            <person name="Wickett N.J."/>
            <person name="Johnson M.G."/>
            <person name="Rensing S.A."/>
            <person name="Grimwood J."/>
            <person name="Schmutz J."/>
            <person name="Mcdaniel S.F."/>
        </authorList>
    </citation>
    <scope>NUCLEOTIDE SEQUENCE</scope>
    <source>
        <strain evidence="1">R40</strain>
    </source>
</reference>
<dbReference type="AlphaFoldDB" id="A0A8T0IRI0"/>
<dbReference type="OrthoDB" id="1986455at2759"/>
<dbReference type="EMBL" id="CM026422">
    <property type="protein sequence ID" value="KAG0586334.1"/>
    <property type="molecule type" value="Genomic_DNA"/>
</dbReference>
<organism evidence="1 2">
    <name type="scientific">Ceratodon purpureus</name>
    <name type="common">Fire moss</name>
    <name type="synonym">Dicranum purpureum</name>
    <dbReference type="NCBI Taxonomy" id="3225"/>
    <lineage>
        <taxon>Eukaryota</taxon>
        <taxon>Viridiplantae</taxon>
        <taxon>Streptophyta</taxon>
        <taxon>Embryophyta</taxon>
        <taxon>Bryophyta</taxon>
        <taxon>Bryophytina</taxon>
        <taxon>Bryopsida</taxon>
        <taxon>Dicranidae</taxon>
        <taxon>Pseudoditrichales</taxon>
        <taxon>Ditrichaceae</taxon>
        <taxon>Ceratodon</taxon>
    </lineage>
</organism>
<evidence type="ECO:0000313" key="1">
    <source>
        <dbReference type="EMBL" id="KAG0586334.1"/>
    </source>
</evidence>
<dbReference type="Proteomes" id="UP000822688">
    <property type="component" value="Chromosome 2"/>
</dbReference>
<keyword evidence="2" id="KW-1185">Reference proteome</keyword>
<comment type="caution">
    <text evidence="1">The sequence shown here is derived from an EMBL/GenBank/DDBJ whole genome shotgun (WGS) entry which is preliminary data.</text>
</comment>
<protein>
    <submittedName>
        <fullName evidence="1">Uncharacterized protein</fullName>
    </submittedName>
</protein>
<evidence type="ECO:0000313" key="2">
    <source>
        <dbReference type="Proteomes" id="UP000822688"/>
    </source>
</evidence>
<name>A0A8T0IRI0_CERPU</name>
<sequence length="107" mass="12388">MELDWYSKKQFTSNSARRVATLTTFMGQVGSSIMLVKPLYKRLSSSISSKSLPASLHSKKWGDDDDDFLDFQPKCMSLGRSRKWVFSQSDERARRKHYNCYACVLHI</sequence>